<dbReference type="Proteomes" id="UP000434850">
    <property type="component" value="Unassembled WGS sequence"/>
</dbReference>
<accession>A0A6I4IQS0</accession>
<reference evidence="2 3" key="1">
    <citation type="submission" date="2019-12" db="EMBL/GenBank/DDBJ databases">
        <title>Mucilaginibacter sp. HME9299 genome sequencing and assembly.</title>
        <authorList>
            <person name="Kang H."/>
            <person name="Kim H."/>
            <person name="Joh K."/>
        </authorList>
    </citation>
    <scope>NUCLEOTIDE SEQUENCE [LARGE SCALE GENOMIC DNA]</scope>
    <source>
        <strain evidence="2 3">HME9299</strain>
    </source>
</reference>
<evidence type="ECO:0008006" key="4">
    <source>
        <dbReference type="Google" id="ProtNLM"/>
    </source>
</evidence>
<evidence type="ECO:0000313" key="3">
    <source>
        <dbReference type="Proteomes" id="UP000434850"/>
    </source>
</evidence>
<keyword evidence="1" id="KW-0472">Membrane</keyword>
<name>A0A6I4IQS0_9SPHI</name>
<keyword evidence="1" id="KW-1133">Transmembrane helix</keyword>
<organism evidence="2 3">
    <name type="scientific">Mucilaginibacter aquatilis</name>
    <dbReference type="NCBI Taxonomy" id="1517760"/>
    <lineage>
        <taxon>Bacteria</taxon>
        <taxon>Pseudomonadati</taxon>
        <taxon>Bacteroidota</taxon>
        <taxon>Sphingobacteriia</taxon>
        <taxon>Sphingobacteriales</taxon>
        <taxon>Sphingobacteriaceae</taxon>
        <taxon>Mucilaginibacter</taxon>
    </lineage>
</organism>
<evidence type="ECO:0000313" key="2">
    <source>
        <dbReference type="EMBL" id="MVN91624.1"/>
    </source>
</evidence>
<feature type="transmembrane region" description="Helical" evidence="1">
    <location>
        <begin position="55"/>
        <end position="76"/>
    </location>
</feature>
<gene>
    <name evidence="2" type="ORF">GO816_10860</name>
</gene>
<dbReference type="Pfam" id="PF20587">
    <property type="entry name" value="DUF6789"/>
    <property type="match status" value="1"/>
</dbReference>
<protein>
    <recommendedName>
        <fullName evidence="4">DUF1440 domain-containing protein</fullName>
    </recommendedName>
</protein>
<evidence type="ECO:0000256" key="1">
    <source>
        <dbReference type="SAM" id="Phobius"/>
    </source>
</evidence>
<comment type="caution">
    <text evidence="2">The sequence shown here is derived from an EMBL/GenBank/DDBJ whole genome shotgun (WGS) entry which is preliminary data.</text>
</comment>
<dbReference type="RefSeq" id="WP_157541921.1">
    <property type="nucleotide sequence ID" value="NZ_WQLA01000003.1"/>
</dbReference>
<keyword evidence="3" id="KW-1185">Reference proteome</keyword>
<feature type="transmembrane region" description="Helical" evidence="1">
    <location>
        <begin position="88"/>
        <end position="109"/>
    </location>
</feature>
<dbReference type="EMBL" id="WQLA01000003">
    <property type="protein sequence ID" value="MVN91624.1"/>
    <property type="molecule type" value="Genomic_DNA"/>
</dbReference>
<dbReference type="AlphaFoldDB" id="A0A6I4IQS0"/>
<sequence>MNIKDILMAGFTGTTVMTLFSETVSQLKNANYNEAEILAKLIKRASKMNKRQSTIAGWAAHYAVGTLFAVTYKALLDKGNIKPDLLNGALFGGISGLGGAAIWHSTFNAHPNPPGVNLKNYYTQLVIAHVIFGMAAALVFRVNNQKSKSNDEDAR</sequence>
<dbReference type="InterPro" id="IPR046739">
    <property type="entry name" value="DUF6789"/>
</dbReference>
<feature type="transmembrane region" description="Helical" evidence="1">
    <location>
        <begin position="121"/>
        <end position="140"/>
    </location>
</feature>
<proteinExistence type="predicted"/>
<keyword evidence="1" id="KW-0812">Transmembrane</keyword>
<dbReference type="OrthoDB" id="673991at2"/>